<evidence type="ECO:0000313" key="4">
    <source>
        <dbReference type="EMBL" id="QEX16689.1"/>
    </source>
</evidence>
<dbReference type="KEGG" id="htq:FRZ44_19840"/>
<reference evidence="4 5" key="1">
    <citation type="submission" date="2019-08" db="EMBL/GenBank/DDBJ databases">
        <title>Hyperibacter terrae gen. nov., sp. nov. and Hyperibacter viscosus sp. nov., two new members in the family Rhodospirillaceae isolated from the rhizosphere of Hypericum perforatum.</title>
        <authorList>
            <person name="Noviana Z."/>
        </authorList>
    </citation>
    <scope>NUCLEOTIDE SEQUENCE [LARGE SCALE GENOMIC DNA]</scope>
    <source>
        <strain evidence="4 5">R5913</strain>
    </source>
</reference>
<dbReference type="InterPro" id="IPR050188">
    <property type="entry name" value="RluA_PseudoU_synthase"/>
</dbReference>
<keyword evidence="2" id="KW-0413">Isomerase</keyword>
<dbReference type="InterPro" id="IPR006145">
    <property type="entry name" value="PsdUridine_synth_RsuA/RluA"/>
</dbReference>
<dbReference type="GO" id="GO:0140098">
    <property type="term" value="F:catalytic activity, acting on RNA"/>
    <property type="evidence" value="ECO:0007669"/>
    <property type="project" value="UniProtKB-ARBA"/>
</dbReference>
<dbReference type="Proteomes" id="UP000326202">
    <property type="component" value="Chromosome"/>
</dbReference>
<sequence>MPPAPAASAVNALMQELPARVLHRDRELIILDKPAGLAVHPGPSGGLSLEAALDALRFEMRTAPSLAHRLDRDTSGCLVLARRRSALRRLNALFAAGEIEKTYWAVVVGSPKAASGVVELALRKLNRKDGWKMVADPSGQSAVTRWRLLGQGDGMSWLECKPQTGRTHQVRVHCAALGCPILGDPVYGAPGKEPHRSDRPLHLHARAVSIPYVERAPPVTAAAPVPAHMRAALVACGWRDEGGRS</sequence>
<dbReference type="GO" id="GO:0000455">
    <property type="term" value="P:enzyme-directed rRNA pseudouridine synthesis"/>
    <property type="evidence" value="ECO:0007669"/>
    <property type="project" value="TreeGrafter"/>
</dbReference>
<dbReference type="CDD" id="cd02869">
    <property type="entry name" value="PseudoU_synth_RluA_like"/>
    <property type="match status" value="1"/>
</dbReference>
<accession>A0A5J6MGY6</accession>
<dbReference type="PROSITE" id="PS01129">
    <property type="entry name" value="PSI_RLU"/>
    <property type="match status" value="1"/>
</dbReference>
<dbReference type="InterPro" id="IPR020103">
    <property type="entry name" value="PsdUridine_synth_cat_dom_sf"/>
</dbReference>
<dbReference type="PANTHER" id="PTHR21600:SF44">
    <property type="entry name" value="RIBOSOMAL LARGE SUBUNIT PSEUDOURIDINE SYNTHASE D"/>
    <property type="match status" value="1"/>
</dbReference>
<dbReference type="PANTHER" id="PTHR21600">
    <property type="entry name" value="MITOCHONDRIAL RNA PSEUDOURIDINE SYNTHASE"/>
    <property type="match status" value="1"/>
</dbReference>
<dbReference type="AlphaFoldDB" id="A0A5J6MGY6"/>
<evidence type="ECO:0000256" key="2">
    <source>
        <dbReference type="ARBA" id="ARBA00023235"/>
    </source>
</evidence>
<keyword evidence="5" id="KW-1185">Reference proteome</keyword>
<feature type="domain" description="Pseudouridine synthase RsuA/RluA-like" evidence="3">
    <location>
        <begin position="28"/>
        <end position="176"/>
    </location>
</feature>
<dbReference type="GO" id="GO:0003723">
    <property type="term" value="F:RNA binding"/>
    <property type="evidence" value="ECO:0007669"/>
    <property type="project" value="InterPro"/>
</dbReference>
<proteinExistence type="inferred from homology"/>
<dbReference type="InterPro" id="IPR006224">
    <property type="entry name" value="PsdUridine_synth_RluA-like_CS"/>
</dbReference>
<organism evidence="4 5">
    <name type="scientific">Hypericibacter terrae</name>
    <dbReference type="NCBI Taxonomy" id="2602015"/>
    <lineage>
        <taxon>Bacteria</taxon>
        <taxon>Pseudomonadati</taxon>
        <taxon>Pseudomonadota</taxon>
        <taxon>Alphaproteobacteria</taxon>
        <taxon>Rhodospirillales</taxon>
        <taxon>Dongiaceae</taxon>
        <taxon>Hypericibacter</taxon>
    </lineage>
</organism>
<dbReference type="EMBL" id="CP042906">
    <property type="protein sequence ID" value="QEX16689.1"/>
    <property type="molecule type" value="Genomic_DNA"/>
</dbReference>
<protein>
    <submittedName>
        <fullName evidence="4">RNA pseudouridine synthase</fullName>
    </submittedName>
</protein>
<evidence type="ECO:0000259" key="3">
    <source>
        <dbReference type="Pfam" id="PF00849"/>
    </source>
</evidence>
<evidence type="ECO:0000313" key="5">
    <source>
        <dbReference type="Proteomes" id="UP000326202"/>
    </source>
</evidence>
<dbReference type="GO" id="GO:0009982">
    <property type="term" value="F:pseudouridine synthase activity"/>
    <property type="evidence" value="ECO:0007669"/>
    <property type="project" value="InterPro"/>
</dbReference>
<name>A0A5J6MGY6_9PROT</name>
<gene>
    <name evidence="4" type="ORF">FRZ44_19840</name>
</gene>
<comment type="similarity">
    <text evidence="1">Belongs to the pseudouridine synthase RluA family.</text>
</comment>
<dbReference type="SUPFAM" id="SSF55120">
    <property type="entry name" value="Pseudouridine synthase"/>
    <property type="match status" value="1"/>
</dbReference>
<dbReference type="Gene3D" id="3.30.2350.10">
    <property type="entry name" value="Pseudouridine synthase"/>
    <property type="match status" value="1"/>
</dbReference>
<evidence type="ECO:0000256" key="1">
    <source>
        <dbReference type="ARBA" id="ARBA00010876"/>
    </source>
</evidence>
<dbReference type="Pfam" id="PF00849">
    <property type="entry name" value="PseudoU_synth_2"/>
    <property type="match status" value="1"/>
</dbReference>